<feature type="compositionally biased region" description="Polar residues" evidence="1">
    <location>
        <begin position="32"/>
        <end position="48"/>
    </location>
</feature>
<evidence type="ECO:0000256" key="1">
    <source>
        <dbReference type="SAM" id="MobiDB-lite"/>
    </source>
</evidence>
<gene>
    <name evidence="2" type="ORF">J437_LFUL014706</name>
</gene>
<name>A0A8K0K9W6_LADFU</name>
<organism evidence="2 3">
    <name type="scientific">Ladona fulva</name>
    <name type="common">Scarce chaser dragonfly</name>
    <name type="synonym">Libellula fulva</name>
    <dbReference type="NCBI Taxonomy" id="123851"/>
    <lineage>
        <taxon>Eukaryota</taxon>
        <taxon>Metazoa</taxon>
        <taxon>Ecdysozoa</taxon>
        <taxon>Arthropoda</taxon>
        <taxon>Hexapoda</taxon>
        <taxon>Insecta</taxon>
        <taxon>Pterygota</taxon>
        <taxon>Palaeoptera</taxon>
        <taxon>Odonata</taxon>
        <taxon>Epiprocta</taxon>
        <taxon>Anisoptera</taxon>
        <taxon>Libelluloidea</taxon>
        <taxon>Libellulidae</taxon>
        <taxon>Ladona</taxon>
    </lineage>
</organism>
<evidence type="ECO:0000313" key="3">
    <source>
        <dbReference type="Proteomes" id="UP000792457"/>
    </source>
</evidence>
<protein>
    <submittedName>
        <fullName evidence="2">Uncharacterized protein</fullName>
    </submittedName>
</protein>
<dbReference type="Proteomes" id="UP000792457">
    <property type="component" value="Unassembled WGS sequence"/>
</dbReference>
<reference evidence="2" key="2">
    <citation type="submission" date="2017-10" db="EMBL/GenBank/DDBJ databases">
        <title>Ladona fulva Genome sequencing and assembly.</title>
        <authorList>
            <person name="Murali S."/>
            <person name="Richards S."/>
            <person name="Bandaranaike D."/>
            <person name="Bellair M."/>
            <person name="Blankenburg K."/>
            <person name="Chao H."/>
            <person name="Dinh H."/>
            <person name="Doddapaneni H."/>
            <person name="Dugan-Rocha S."/>
            <person name="Elkadiri S."/>
            <person name="Gnanaolivu R."/>
            <person name="Hernandez B."/>
            <person name="Skinner E."/>
            <person name="Javaid M."/>
            <person name="Lee S."/>
            <person name="Li M."/>
            <person name="Ming W."/>
            <person name="Munidasa M."/>
            <person name="Muniz J."/>
            <person name="Nguyen L."/>
            <person name="Hughes D."/>
            <person name="Osuji N."/>
            <person name="Pu L.-L."/>
            <person name="Puazo M."/>
            <person name="Qu C."/>
            <person name="Quiroz J."/>
            <person name="Raj R."/>
            <person name="Weissenberger G."/>
            <person name="Xin Y."/>
            <person name="Zou X."/>
            <person name="Han Y."/>
            <person name="Worley K."/>
            <person name="Muzny D."/>
            <person name="Gibbs R."/>
        </authorList>
    </citation>
    <scope>NUCLEOTIDE SEQUENCE</scope>
    <source>
        <strain evidence="2">Sampled in the wild</strain>
    </source>
</reference>
<sequence>MHQVQESSSSMAALAPDHSHTWHGGVPPPPTHQNFNDSPSASSGANTSDSEEEAEEEGWDSGAKAFAESIKYTSLECIQGEYISRDGGGNGGWEGSNSLGGINIPVKIATNES</sequence>
<evidence type="ECO:0000313" key="2">
    <source>
        <dbReference type="EMBL" id="KAG8230442.1"/>
    </source>
</evidence>
<feature type="region of interest" description="Disordered" evidence="1">
    <location>
        <begin position="1"/>
        <end position="62"/>
    </location>
</feature>
<keyword evidence="3" id="KW-1185">Reference proteome</keyword>
<comment type="caution">
    <text evidence="2">The sequence shown here is derived from an EMBL/GenBank/DDBJ whole genome shotgun (WGS) entry which is preliminary data.</text>
</comment>
<accession>A0A8K0K9W6</accession>
<dbReference type="AlphaFoldDB" id="A0A8K0K9W6"/>
<dbReference type="EMBL" id="KZ308488">
    <property type="protein sequence ID" value="KAG8230442.1"/>
    <property type="molecule type" value="Genomic_DNA"/>
</dbReference>
<reference evidence="2" key="1">
    <citation type="submission" date="2013-04" db="EMBL/GenBank/DDBJ databases">
        <authorList>
            <person name="Qu J."/>
            <person name="Murali S.C."/>
            <person name="Bandaranaike D."/>
            <person name="Bellair M."/>
            <person name="Blankenburg K."/>
            <person name="Chao H."/>
            <person name="Dinh H."/>
            <person name="Doddapaneni H."/>
            <person name="Downs B."/>
            <person name="Dugan-Rocha S."/>
            <person name="Elkadiri S."/>
            <person name="Gnanaolivu R.D."/>
            <person name="Hernandez B."/>
            <person name="Javaid M."/>
            <person name="Jayaseelan J.C."/>
            <person name="Lee S."/>
            <person name="Li M."/>
            <person name="Ming W."/>
            <person name="Munidasa M."/>
            <person name="Muniz J."/>
            <person name="Nguyen L."/>
            <person name="Ongeri F."/>
            <person name="Osuji N."/>
            <person name="Pu L.-L."/>
            <person name="Puazo M."/>
            <person name="Qu C."/>
            <person name="Quiroz J."/>
            <person name="Raj R."/>
            <person name="Weissenberger G."/>
            <person name="Xin Y."/>
            <person name="Zou X."/>
            <person name="Han Y."/>
            <person name="Richards S."/>
            <person name="Worley K."/>
            <person name="Muzny D."/>
            <person name="Gibbs R."/>
        </authorList>
    </citation>
    <scope>NUCLEOTIDE SEQUENCE</scope>
    <source>
        <strain evidence="2">Sampled in the wild</strain>
    </source>
</reference>
<proteinExistence type="predicted"/>
<feature type="compositionally biased region" description="Acidic residues" evidence="1">
    <location>
        <begin position="49"/>
        <end position="59"/>
    </location>
</feature>
<feature type="compositionally biased region" description="Polar residues" evidence="1">
    <location>
        <begin position="1"/>
        <end position="11"/>
    </location>
</feature>
<feature type="region of interest" description="Disordered" evidence="1">
    <location>
        <begin position="83"/>
        <end position="113"/>
    </location>
</feature>